<dbReference type="AlphaFoldDB" id="A0A4Q0ZGY6"/>
<gene>
    <name evidence="1" type="ORF">CRU90_12375</name>
</gene>
<sequence>MSYQGLKLLLLKIIKKILILLDKFLFVKNLKFEQYYSLHKKLGFPIKRLNFYINNKYLLNLKNPQKFNEKVTYRHLFEKNPLLTKIVDKYEVRNYVKEKIGEKYLIPIVGIYDDIEKIDFKNLPKNFIMKTTHGSGQNIIFKDGNANISIEKVKEKFKIWQTEKYRFQELIYFVQPLKRRIIIEELLLTTKDKVPEDLKFFVFNGKIEFIQIDNDRFEEHSRNFYDKNWNLLNLKKGLDNGKIIEKPLVLDEMISIVEELGKDFTFMRVDLFLLNNKIYVGELTPAPGGGLTPFQPFENEIKYGKLWGKNLNLLRNNNE</sequence>
<evidence type="ECO:0000313" key="2">
    <source>
        <dbReference type="Proteomes" id="UP000290870"/>
    </source>
</evidence>
<dbReference type="SUPFAM" id="SSF56059">
    <property type="entry name" value="Glutathione synthetase ATP-binding domain-like"/>
    <property type="match status" value="1"/>
</dbReference>
<dbReference type="GO" id="GO:0016740">
    <property type="term" value="F:transferase activity"/>
    <property type="evidence" value="ECO:0007669"/>
    <property type="project" value="UniProtKB-KW"/>
</dbReference>
<reference evidence="1 2" key="1">
    <citation type="submission" date="2017-10" db="EMBL/GenBank/DDBJ databases">
        <title>Genomics of the genus Arcobacter.</title>
        <authorList>
            <person name="Perez-Cataluna A."/>
            <person name="Figueras M.J."/>
        </authorList>
    </citation>
    <scope>NUCLEOTIDE SEQUENCE [LARGE SCALE GENOMIC DNA]</scope>
    <source>
        <strain evidence="1 2">F26</strain>
    </source>
</reference>
<name>A0A4Q0ZGY6_9BACT</name>
<accession>A0A4Q0ZGY6</accession>
<dbReference type="InterPro" id="IPR029465">
    <property type="entry name" value="ATPgrasp_TupA"/>
</dbReference>
<organism evidence="1 2">
    <name type="scientific">Arcobacter cloacae</name>
    <dbReference type="NCBI Taxonomy" id="1054034"/>
    <lineage>
        <taxon>Bacteria</taxon>
        <taxon>Pseudomonadati</taxon>
        <taxon>Campylobacterota</taxon>
        <taxon>Epsilonproteobacteria</taxon>
        <taxon>Campylobacterales</taxon>
        <taxon>Arcobacteraceae</taxon>
        <taxon>Arcobacter</taxon>
    </lineage>
</organism>
<comment type="caution">
    <text evidence="1">The sequence shown here is derived from an EMBL/GenBank/DDBJ whole genome shotgun (WGS) entry which is preliminary data.</text>
</comment>
<proteinExistence type="predicted"/>
<keyword evidence="1" id="KW-0808">Transferase</keyword>
<dbReference type="Proteomes" id="UP000290870">
    <property type="component" value="Unassembled WGS sequence"/>
</dbReference>
<dbReference type="EMBL" id="PDJZ01000024">
    <property type="protein sequence ID" value="RXJ82866.1"/>
    <property type="molecule type" value="Genomic_DNA"/>
</dbReference>
<evidence type="ECO:0000313" key="1">
    <source>
        <dbReference type="EMBL" id="RXJ82866.1"/>
    </source>
</evidence>
<dbReference type="Pfam" id="PF14305">
    <property type="entry name" value="ATPgrasp_TupA"/>
    <property type="match status" value="1"/>
</dbReference>
<protein>
    <submittedName>
        <fullName evidence="1">Glycosyl transferase</fullName>
    </submittedName>
</protein>
<dbReference type="OrthoDB" id="9791827at2"/>